<organism evidence="2 3">
    <name type="scientific">Mucilaginibacter angelicae</name>
    <dbReference type="NCBI Taxonomy" id="869718"/>
    <lineage>
        <taxon>Bacteria</taxon>
        <taxon>Pseudomonadati</taxon>
        <taxon>Bacteroidota</taxon>
        <taxon>Sphingobacteriia</taxon>
        <taxon>Sphingobacteriales</taxon>
        <taxon>Sphingobacteriaceae</taxon>
        <taxon>Mucilaginibacter</taxon>
    </lineage>
</organism>
<dbReference type="EMBL" id="JBHLTS010000007">
    <property type="protein sequence ID" value="MFC0513367.1"/>
    <property type="molecule type" value="Genomic_DNA"/>
</dbReference>
<keyword evidence="2" id="KW-0808">Transferase</keyword>
<dbReference type="GO" id="GO:0008168">
    <property type="term" value="F:methyltransferase activity"/>
    <property type="evidence" value="ECO:0007669"/>
    <property type="project" value="UniProtKB-KW"/>
</dbReference>
<proteinExistence type="predicted"/>
<sequence length="208" mass="24149">MPLNQLIEYYHLKIKGIIHVGASDGQEAELYKSCGIARVFWIEAIPTVFERLCSRLEYFPGNRAFCACITDKDEEEIIFNITNNNGESSSIFNLKNHKSYYPHIKVVETIQLKTLKLDTLVEREELLIDGQVNFIILDIQGAELLALEGFINNLKFIDYIYLEICIDEYYENGAKVKDINIFLEKQGFSFIAEQRTNMGWGDRLYIRK</sequence>
<dbReference type="Gene3D" id="3.40.50.150">
    <property type="entry name" value="Vaccinia Virus protein VP39"/>
    <property type="match status" value="1"/>
</dbReference>
<dbReference type="InterPro" id="IPR006342">
    <property type="entry name" value="FkbM_mtfrase"/>
</dbReference>
<evidence type="ECO:0000259" key="1">
    <source>
        <dbReference type="Pfam" id="PF05050"/>
    </source>
</evidence>
<evidence type="ECO:0000313" key="2">
    <source>
        <dbReference type="EMBL" id="MFC0513367.1"/>
    </source>
</evidence>
<dbReference type="Proteomes" id="UP001589828">
    <property type="component" value="Unassembled WGS sequence"/>
</dbReference>
<name>A0ABV6L0X5_9SPHI</name>
<feature type="domain" description="Methyltransferase FkbM" evidence="1">
    <location>
        <begin position="19"/>
        <end position="190"/>
    </location>
</feature>
<comment type="caution">
    <text evidence="2">The sequence shown here is derived from an EMBL/GenBank/DDBJ whole genome shotgun (WGS) entry which is preliminary data.</text>
</comment>
<keyword evidence="2" id="KW-0489">Methyltransferase</keyword>
<dbReference type="GO" id="GO:0032259">
    <property type="term" value="P:methylation"/>
    <property type="evidence" value="ECO:0007669"/>
    <property type="project" value="UniProtKB-KW"/>
</dbReference>
<accession>A0ABV6L0X5</accession>
<dbReference type="Pfam" id="PF05050">
    <property type="entry name" value="Methyltransf_21"/>
    <property type="match status" value="1"/>
</dbReference>
<reference evidence="2 3" key="1">
    <citation type="submission" date="2024-09" db="EMBL/GenBank/DDBJ databases">
        <authorList>
            <person name="Sun Q."/>
            <person name="Mori K."/>
        </authorList>
    </citation>
    <scope>NUCLEOTIDE SEQUENCE [LARGE SCALE GENOMIC DNA]</scope>
    <source>
        <strain evidence="2 3">NCAIM B.02415</strain>
    </source>
</reference>
<dbReference type="PANTHER" id="PTHR36973">
    <property type="entry name" value="SLL1456 PROTEIN-RELATED"/>
    <property type="match status" value="1"/>
</dbReference>
<protein>
    <submittedName>
        <fullName evidence="2">FkbM family methyltransferase</fullName>
    </submittedName>
</protein>
<dbReference type="NCBIfam" id="TIGR01444">
    <property type="entry name" value="fkbM_fam"/>
    <property type="match status" value="1"/>
</dbReference>
<evidence type="ECO:0000313" key="3">
    <source>
        <dbReference type="Proteomes" id="UP001589828"/>
    </source>
</evidence>
<dbReference type="InterPro" id="IPR029063">
    <property type="entry name" value="SAM-dependent_MTases_sf"/>
</dbReference>
<dbReference type="RefSeq" id="WP_377021235.1">
    <property type="nucleotide sequence ID" value="NZ_JBHLTS010000007.1"/>
</dbReference>
<gene>
    <name evidence="2" type="ORF">ACFFGT_04120</name>
</gene>
<dbReference type="InterPro" id="IPR053188">
    <property type="entry name" value="FkbM_Methyltransferase"/>
</dbReference>
<keyword evidence="3" id="KW-1185">Reference proteome</keyword>
<dbReference type="PANTHER" id="PTHR36973:SF4">
    <property type="entry name" value="NODULATION PROTEIN"/>
    <property type="match status" value="1"/>
</dbReference>
<dbReference type="SUPFAM" id="SSF53335">
    <property type="entry name" value="S-adenosyl-L-methionine-dependent methyltransferases"/>
    <property type="match status" value="1"/>
</dbReference>